<dbReference type="GO" id="GO:0009969">
    <property type="term" value="P:xyloglucan biosynthetic process"/>
    <property type="evidence" value="ECO:0007669"/>
    <property type="project" value="TreeGrafter"/>
</dbReference>
<dbReference type="PANTHER" id="PTHR31889">
    <property type="entry name" value="FUCOSYLTRANSFERASE 2-RELATED"/>
    <property type="match status" value="1"/>
</dbReference>
<reference evidence="11" key="1">
    <citation type="journal article" date="2020" name="Genome Biol.">
        <title>Gamete binning: chromosome-level and haplotype-resolved genome assembly enabled by high-throughput single-cell sequencing of gamete genomes.</title>
        <authorList>
            <person name="Campoy J.A."/>
            <person name="Sun H."/>
            <person name="Goel M."/>
            <person name="Jiao W.-B."/>
            <person name="Folz-Donahue K."/>
            <person name="Wang N."/>
            <person name="Rubio M."/>
            <person name="Liu C."/>
            <person name="Kukat C."/>
            <person name="Ruiz D."/>
            <person name="Huettel B."/>
            <person name="Schneeberger K."/>
        </authorList>
    </citation>
    <scope>NUCLEOTIDE SEQUENCE [LARGE SCALE GENOMIC DNA]</scope>
    <source>
        <strain evidence="11">cv. Rojo Pasion</strain>
    </source>
</reference>
<dbReference type="PANTHER" id="PTHR31889:SF2">
    <property type="entry name" value="FUCOSYLTRANSFERASE 3"/>
    <property type="match status" value="1"/>
</dbReference>
<dbReference type="GO" id="GO:0008107">
    <property type="term" value="F:galactoside 2-alpha-L-fucosyltransferase activity"/>
    <property type="evidence" value="ECO:0007669"/>
    <property type="project" value="InterPro"/>
</dbReference>
<dbReference type="Proteomes" id="UP000507245">
    <property type="component" value="Unassembled WGS sequence"/>
</dbReference>
<reference evidence="8 10" key="2">
    <citation type="submission" date="2020-05" db="EMBL/GenBank/DDBJ databases">
        <authorList>
            <person name="Campoy J."/>
            <person name="Schneeberger K."/>
            <person name="Spophaly S."/>
        </authorList>
    </citation>
    <scope>NUCLEOTIDE SEQUENCE [LARGE SCALE GENOMIC DNA]</scope>
    <source>
        <strain evidence="8">PruArmRojPasFocal</strain>
    </source>
</reference>
<accession>A0A6J5UWF0</accession>
<dbReference type="Proteomes" id="UP000507222">
    <property type="component" value="Unassembled WGS sequence"/>
</dbReference>
<keyword evidence="7" id="KW-1133">Transmembrane helix</keyword>
<dbReference type="EC" id="2.4.1.-" evidence="7"/>
<feature type="transmembrane region" description="Helical" evidence="7">
    <location>
        <begin position="39"/>
        <end position="60"/>
    </location>
</feature>
<dbReference type="GO" id="GO:0032580">
    <property type="term" value="C:Golgi cisterna membrane"/>
    <property type="evidence" value="ECO:0007669"/>
    <property type="project" value="UniProtKB-SubCell"/>
</dbReference>
<keyword evidence="4 7" id="KW-0333">Golgi apparatus</keyword>
<keyword evidence="7" id="KW-0812">Transmembrane</keyword>
<comment type="similarity">
    <text evidence="1 7">Belongs to the glycosyltransferase 37 family.</text>
</comment>
<dbReference type="EMBL" id="CAEKKB010000005">
    <property type="protein sequence ID" value="CAB4311450.1"/>
    <property type="molecule type" value="Genomic_DNA"/>
</dbReference>
<dbReference type="Gene3D" id="3.40.50.11340">
    <property type="match status" value="1"/>
</dbReference>
<keyword evidence="5" id="KW-0325">Glycoprotein</keyword>
<evidence type="ECO:0000313" key="9">
    <source>
        <dbReference type="EMBL" id="CAB4311450.1"/>
    </source>
</evidence>
<gene>
    <name evidence="8" type="ORF">CURHAP_LOCUS34020</name>
    <name evidence="9" type="ORF">ORAREDHAP_LOCUS33609</name>
</gene>
<dbReference type="Pfam" id="PF03254">
    <property type="entry name" value="XG_FTase"/>
    <property type="match status" value="1"/>
</dbReference>
<keyword evidence="6 7" id="KW-0961">Cell wall biogenesis/degradation</keyword>
<evidence type="ECO:0000256" key="7">
    <source>
        <dbReference type="RuleBase" id="RU367004"/>
    </source>
</evidence>
<dbReference type="EMBL" id="CAEKDK010000005">
    <property type="protein sequence ID" value="CAB4281039.1"/>
    <property type="molecule type" value="Genomic_DNA"/>
</dbReference>
<evidence type="ECO:0000256" key="5">
    <source>
        <dbReference type="ARBA" id="ARBA00023180"/>
    </source>
</evidence>
<dbReference type="GO" id="GO:0042546">
    <property type="term" value="P:cell wall biogenesis"/>
    <property type="evidence" value="ECO:0007669"/>
    <property type="project" value="InterPro"/>
</dbReference>
<comment type="function">
    <text evidence="7">May be involved in cell wall biosynthesis.</text>
</comment>
<proteinExistence type="inferred from homology"/>
<evidence type="ECO:0000313" key="11">
    <source>
        <dbReference type="Proteomes" id="UP000507245"/>
    </source>
</evidence>
<keyword evidence="2 7" id="KW-0328">Glycosyltransferase</keyword>
<evidence type="ECO:0000256" key="1">
    <source>
        <dbReference type="ARBA" id="ARBA00010481"/>
    </source>
</evidence>
<name>A0A6J5UWF0_PRUAR</name>
<evidence type="ECO:0000313" key="8">
    <source>
        <dbReference type="EMBL" id="CAB4281039.1"/>
    </source>
</evidence>
<organism evidence="8 10">
    <name type="scientific">Prunus armeniaca</name>
    <name type="common">Apricot</name>
    <name type="synonym">Armeniaca vulgaris</name>
    <dbReference type="NCBI Taxonomy" id="36596"/>
    <lineage>
        <taxon>Eukaryota</taxon>
        <taxon>Viridiplantae</taxon>
        <taxon>Streptophyta</taxon>
        <taxon>Embryophyta</taxon>
        <taxon>Tracheophyta</taxon>
        <taxon>Spermatophyta</taxon>
        <taxon>Magnoliopsida</taxon>
        <taxon>eudicotyledons</taxon>
        <taxon>Gunneridae</taxon>
        <taxon>Pentapetalae</taxon>
        <taxon>rosids</taxon>
        <taxon>fabids</taxon>
        <taxon>Rosales</taxon>
        <taxon>Rosaceae</taxon>
        <taxon>Amygdaloideae</taxon>
        <taxon>Amygdaleae</taxon>
        <taxon>Prunus</taxon>
    </lineage>
</organism>
<protein>
    <recommendedName>
        <fullName evidence="7">Fucosyltransferase</fullName>
        <ecNumber evidence="7">2.4.1.-</ecNumber>
    </recommendedName>
</protein>
<keyword evidence="11" id="KW-1185">Reference proteome</keyword>
<keyword evidence="7" id="KW-0472">Membrane</keyword>
<dbReference type="OrthoDB" id="428346at2759"/>
<evidence type="ECO:0000256" key="2">
    <source>
        <dbReference type="ARBA" id="ARBA00022676"/>
    </source>
</evidence>
<sequence length="567" mass="65078">MKRFKQNLDGDHLSTHLDLDTRNALRDPDRKSGLSSMKVMGIFVAGLIVFSVLFSVNVVLRDPPSDAVFETSKARVLEVEHRKDSEDQFSESLDVPKDKLLRGLLTDGFDEGSCVSRYQSASYRKELPYRPSSYLISKLRSYEALHKRCGPYTESYNKTLEQLKSGYHTSSLDCNYVVWISFSGLGNRILTLASAFLYAVLTNRVLLVDPGVDMVDLFCEPFPEVSWFLPMDFPLKNQFDSLDQKSPHCYGKMLKKNSNFTNSDGSVMPSFVYLHLAHDYDDQDKLFFCSQDQTFLQKIPWLIMKTDNYFVPSLFLVPSFERELNNLFPRKETAFHFLGRYLFHPTNVVWGLITRYYKAYLEKADERIGIQIRVFDTGTGPFQHVFDQILACAVKENLLPEINRQDFIVSPLGTPKSKAVLMTSLSTGYFEKLRDMYWEHPTVTGEVIGIYQPSHEEYQQTEKLMHNRKAWTEMYLLSLTDVLVTSSWSTFGYVAQSLGGLTPWILYKPENRTAPDPPCQRAMSMEPCFHAPPFYDCKAKTGVDTGKLVPHVRHCEDMSWGLKLVDS</sequence>
<evidence type="ECO:0000313" key="10">
    <source>
        <dbReference type="Proteomes" id="UP000507222"/>
    </source>
</evidence>
<evidence type="ECO:0000256" key="6">
    <source>
        <dbReference type="ARBA" id="ARBA00023316"/>
    </source>
</evidence>
<dbReference type="AlphaFoldDB" id="A0A6J5UWF0"/>
<evidence type="ECO:0000256" key="4">
    <source>
        <dbReference type="ARBA" id="ARBA00023034"/>
    </source>
</evidence>
<dbReference type="InterPro" id="IPR004938">
    <property type="entry name" value="XG_FTase"/>
</dbReference>
<evidence type="ECO:0000256" key="3">
    <source>
        <dbReference type="ARBA" id="ARBA00022679"/>
    </source>
</evidence>
<keyword evidence="3 7" id="KW-0808">Transferase</keyword>
<dbReference type="GO" id="GO:0071555">
    <property type="term" value="P:cell wall organization"/>
    <property type="evidence" value="ECO:0007669"/>
    <property type="project" value="UniProtKB-UniRule"/>
</dbReference>
<comment type="subcellular location">
    <subcellularLocation>
        <location evidence="7">Golgi apparatus</location>
        <location evidence="7">Golgi stack membrane</location>
        <topology evidence="7">Single-pass type II membrane protein</topology>
    </subcellularLocation>
</comment>
<dbReference type="FunFam" id="3.40.50.11340:FF:000005">
    <property type="entry name" value="Galactoside 2-alpha-L-fucosyltransferase"/>
    <property type="match status" value="1"/>
</dbReference>